<dbReference type="AlphaFoldDB" id="A0A3S0A9G8"/>
<dbReference type="GO" id="GO:0004370">
    <property type="term" value="F:glycerol kinase activity"/>
    <property type="evidence" value="ECO:0007669"/>
    <property type="project" value="UniProtKB-UniRule"/>
</dbReference>
<feature type="binding site" evidence="9">
    <location>
        <position position="265"/>
    </location>
    <ligand>
        <name>ADP</name>
        <dbReference type="ChEBI" id="CHEBI:456216"/>
    </ligand>
</feature>
<keyword evidence="7 9" id="KW-0067">ATP-binding</keyword>
<feature type="binding site" evidence="9">
    <location>
        <position position="16"/>
    </location>
    <ligand>
        <name>ADP</name>
        <dbReference type="ChEBI" id="CHEBI:456216"/>
    </ligand>
</feature>
<feature type="domain" description="Carbohydrate kinase FGGY C-terminal" evidence="12">
    <location>
        <begin position="261"/>
        <end position="448"/>
    </location>
</feature>
<feature type="binding site" evidence="9">
    <location>
        <position position="12"/>
    </location>
    <ligand>
        <name>ADP</name>
        <dbReference type="ChEBI" id="CHEBI:456216"/>
    </ligand>
</feature>
<dbReference type="PANTHER" id="PTHR10196:SF78">
    <property type="entry name" value="GLYCEROL KINASE"/>
    <property type="match status" value="1"/>
</dbReference>
<dbReference type="InterPro" id="IPR018484">
    <property type="entry name" value="FGGY_N"/>
</dbReference>
<reference evidence="13 14" key="1">
    <citation type="submission" date="2018-12" db="EMBL/GenBank/DDBJ databases">
        <title>Mesorhizobium carbonis sp. nov., isolated from coal mine water.</title>
        <authorList>
            <person name="Xin W."/>
            <person name="Xu Z."/>
            <person name="Xiang F."/>
            <person name="Zhang J."/>
            <person name="Xi L."/>
            <person name="Liu J."/>
        </authorList>
    </citation>
    <scope>NUCLEOTIDE SEQUENCE [LARGE SCALE GENOMIC DNA]</scope>
    <source>
        <strain evidence="13 14">B2.3</strain>
    </source>
</reference>
<feature type="binding site" evidence="9">
    <location>
        <position position="82"/>
    </location>
    <ligand>
        <name>glycerol</name>
        <dbReference type="ChEBI" id="CHEBI:17754"/>
    </ligand>
</feature>
<dbReference type="FunFam" id="3.30.420.40:FF:000008">
    <property type="entry name" value="Glycerol kinase"/>
    <property type="match status" value="1"/>
</dbReference>
<evidence type="ECO:0000256" key="1">
    <source>
        <dbReference type="ARBA" id="ARBA00005190"/>
    </source>
</evidence>
<comment type="pathway">
    <text evidence="1 9">Polyol metabolism; glycerol degradation via glycerol kinase pathway; sn-glycerol 3-phosphate from glycerol: step 1/1.</text>
</comment>
<feature type="binding site" evidence="9">
    <location>
        <position position="308"/>
    </location>
    <ligand>
        <name>ATP</name>
        <dbReference type="ChEBI" id="CHEBI:30616"/>
    </ligand>
</feature>
<feature type="binding site" evidence="9">
    <location>
        <position position="411"/>
    </location>
    <ligand>
        <name>ADP</name>
        <dbReference type="ChEBI" id="CHEBI:456216"/>
    </ligand>
</feature>
<evidence type="ECO:0000256" key="5">
    <source>
        <dbReference type="ARBA" id="ARBA00022777"/>
    </source>
</evidence>
<keyword evidence="5 9" id="KW-0418">Kinase</keyword>
<dbReference type="InterPro" id="IPR000577">
    <property type="entry name" value="Carb_kinase_FGGY"/>
</dbReference>
<dbReference type="UniPathway" id="UPA00618">
    <property type="reaction ID" value="UER00672"/>
</dbReference>
<gene>
    <name evidence="9 13" type="primary">glpK</name>
    <name evidence="13" type="ORF">EJC49_09370</name>
</gene>
<dbReference type="PANTHER" id="PTHR10196">
    <property type="entry name" value="SUGAR KINASE"/>
    <property type="match status" value="1"/>
</dbReference>
<dbReference type="GO" id="GO:0005829">
    <property type="term" value="C:cytosol"/>
    <property type="evidence" value="ECO:0007669"/>
    <property type="project" value="UniProtKB-ARBA"/>
</dbReference>
<feature type="binding site" evidence="9">
    <location>
        <position position="308"/>
    </location>
    <ligand>
        <name>ADP</name>
        <dbReference type="ChEBI" id="CHEBI:456216"/>
    </ligand>
</feature>
<feature type="domain" description="Carbohydrate kinase FGGY N-terminal" evidence="11">
    <location>
        <begin position="5"/>
        <end position="250"/>
    </location>
</feature>
<dbReference type="HAMAP" id="MF_00186">
    <property type="entry name" value="Glycerol_kin"/>
    <property type="match status" value="1"/>
</dbReference>
<feature type="binding site" evidence="9">
    <location>
        <position position="12"/>
    </location>
    <ligand>
        <name>sn-glycerol 3-phosphate</name>
        <dbReference type="ChEBI" id="CHEBI:57597"/>
    </ligand>
</feature>
<feature type="binding site" evidence="9">
    <location>
        <position position="134"/>
    </location>
    <ligand>
        <name>glycerol</name>
        <dbReference type="ChEBI" id="CHEBI:17754"/>
    </ligand>
</feature>
<dbReference type="GO" id="GO:0006072">
    <property type="term" value="P:glycerol-3-phosphate metabolic process"/>
    <property type="evidence" value="ECO:0007669"/>
    <property type="project" value="InterPro"/>
</dbReference>
<evidence type="ECO:0000259" key="12">
    <source>
        <dbReference type="Pfam" id="PF02782"/>
    </source>
</evidence>
<dbReference type="PROSITE" id="PS00445">
    <property type="entry name" value="FGGY_KINASES_2"/>
    <property type="match status" value="1"/>
</dbReference>
<comment type="activity regulation">
    <text evidence="9">Inhibited by fructose 1,6-bisphosphate (FBP).</text>
</comment>
<comment type="caution">
    <text evidence="13">The sequence shown here is derived from an EMBL/GenBank/DDBJ whole genome shotgun (WGS) entry which is preliminary data.</text>
</comment>
<organism evidence="13 14">
    <name type="scientific">Aquibium carbonis</name>
    <dbReference type="NCBI Taxonomy" id="2495581"/>
    <lineage>
        <taxon>Bacteria</taxon>
        <taxon>Pseudomonadati</taxon>
        <taxon>Pseudomonadota</taxon>
        <taxon>Alphaproteobacteria</taxon>
        <taxon>Hyphomicrobiales</taxon>
        <taxon>Phyllobacteriaceae</taxon>
        <taxon>Aquibium</taxon>
    </lineage>
</organism>
<dbReference type="GO" id="GO:0019563">
    <property type="term" value="P:glycerol catabolic process"/>
    <property type="evidence" value="ECO:0007669"/>
    <property type="project" value="UniProtKB-UniRule"/>
</dbReference>
<feature type="binding site" evidence="9">
    <location>
        <position position="265"/>
    </location>
    <ligand>
        <name>ATP</name>
        <dbReference type="ChEBI" id="CHEBI:30616"/>
    </ligand>
</feature>
<dbReference type="SUPFAM" id="SSF53067">
    <property type="entry name" value="Actin-like ATPase domain"/>
    <property type="match status" value="2"/>
</dbReference>
<feature type="binding site" evidence="9">
    <location>
        <position position="312"/>
    </location>
    <ligand>
        <name>ATP</name>
        <dbReference type="ChEBI" id="CHEBI:30616"/>
    </ligand>
</feature>
<dbReference type="InterPro" id="IPR018485">
    <property type="entry name" value="FGGY_C"/>
</dbReference>
<dbReference type="CDD" id="cd07786">
    <property type="entry name" value="FGGY_EcGK_like"/>
    <property type="match status" value="1"/>
</dbReference>
<dbReference type="EC" id="2.7.1.30" evidence="9"/>
<keyword evidence="3 9" id="KW-0808">Transferase</keyword>
<feature type="binding site" evidence="9">
    <location>
        <position position="83"/>
    </location>
    <ligand>
        <name>glycerol</name>
        <dbReference type="ChEBI" id="CHEBI:17754"/>
    </ligand>
</feature>
<dbReference type="NCBIfam" id="NF000756">
    <property type="entry name" value="PRK00047.1"/>
    <property type="match status" value="1"/>
</dbReference>
<feature type="binding site" evidence="9">
    <location>
        <position position="243"/>
    </location>
    <ligand>
        <name>glycerol</name>
        <dbReference type="ChEBI" id="CHEBI:17754"/>
    </ligand>
</feature>
<evidence type="ECO:0000313" key="13">
    <source>
        <dbReference type="EMBL" id="RST86674.1"/>
    </source>
</evidence>
<comment type="function">
    <text evidence="9">Key enzyme in the regulation of glycerol uptake and metabolism. Catalyzes the phosphorylation of glycerol to yield sn-glycerol 3-phosphate.</text>
</comment>
<evidence type="ECO:0000256" key="7">
    <source>
        <dbReference type="ARBA" id="ARBA00022840"/>
    </source>
</evidence>
<dbReference type="EMBL" id="RWKW01000033">
    <property type="protein sequence ID" value="RST86674.1"/>
    <property type="molecule type" value="Genomic_DNA"/>
</dbReference>
<feature type="binding site" evidence="9">
    <location>
        <position position="244"/>
    </location>
    <ligand>
        <name>glycerol</name>
        <dbReference type="ChEBI" id="CHEBI:17754"/>
    </ligand>
</feature>
<dbReference type="OrthoDB" id="9805576at2"/>
<evidence type="ECO:0000256" key="9">
    <source>
        <dbReference type="HAMAP-Rule" id="MF_00186"/>
    </source>
</evidence>
<evidence type="ECO:0000313" key="14">
    <source>
        <dbReference type="Proteomes" id="UP000278398"/>
    </source>
</evidence>
<evidence type="ECO:0000256" key="4">
    <source>
        <dbReference type="ARBA" id="ARBA00022741"/>
    </source>
</evidence>
<dbReference type="PIRSF" id="PIRSF000538">
    <property type="entry name" value="GlpK"/>
    <property type="match status" value="1"/>
</dbReference>
<feature type="binding site" evidence="9">
    <location>
        <position position="14"/>
    </location>
    <ligand>
        <name>ATP</name>
        <dbReference type="ChEBI" id="CHEBI:30616"/>
    </ligand>
</feature>
<keyword evidence="14" id="KW-1185">Reference proteome</keyword>
<proteinExistence type="inferred from homology"/>
<evidence type="ECO:0000256" key="8">
    <source>
        <dbReference type="ARBA" id="ARBA00052101"/>
    </source>
</evidence>
<dbReference type="InterPro" id="IPR018483">
    <property type="entry name" value="Carb_kinase_FGGY_CS"/>
</dbReference>
<keyword evidence="6 9" id="KW-0319">Glycerol metabolism</keyword>
<comment type="catalytic activity">
    <reaction evidence="8 9">
        <text>glycerol + ATP = sn-glycerol 3-phosphate + ADP + H(+)</text>
        <dbReference type="Rhea" id="RHEA:21644"/>
        <dbReference type="ChEBI" id="CHEBI:15378"/>
        <dbReference type="ChEBI" id="CHEBI:17754"/>
        <dbReference type="ChEBI" id="CHEBI:30616"/>
        <dbReference type="ChEBI" id="CHEBI:57597"/>
        <dbReference type="ChEBI" id="CHEBI:456216"/>
        <dbReference type="EC" id="2.7.1.30"/>
    </reaction>
</comment>
<feature type="binding site" evidence="9">
    <location>
        <position position="411"/>
    </location>
    <ligand>
        <name>ATP</name>
        <dbReference type="ChEBI" id="CHEBI:30616"/>
    </ligand>
</feature>
<feature type="binding site" evidence="9">
    <location>
        <position position="243"/>
    </location>
    <ligand>
        <name>sn-glycerol 3-phosphate</name>
        <dbReference type="ChEBI" id="CHEBI:57597"/>
    </ligand>
</feature>
<feature type="binding site" evidence="9">
    <location>
        <position position="83"/>
    </location>
    <ligand>
        <name>sn-glycerol 3-phosphate</name>
        <dbReference type="ChEBI" id="CHEBI:57597"/>
    </ligand>
</feature>
<evidence type="ECO:0000256" key="3">
    <source>
        <dbReference type="ARBA" id="ARBA00022679"/>
    </source>
</evidence>
<sequence>MGSFILAIDQGTTSSRAIVFDADMTVMAVGQQEFPQIYPASGWVEHDPEAIWHSVVATVKTALKKAKLKAADIAAIGITNQRETVVVWDRETGEPIHNAIVWQDRRTAQMCQKLAKAGHEPAFAKKTGLLLDPYFSGTKLAWLLDTVKGARKRAEKGELLAGTIDSFLIWRLTAGASHVTDATNASRTLVYNIAKNRWDAELLDILDIPAAMLPQVKDCADDFGATDPALFGAAIPILGVAGDQQAATIGQACFEPGMIKSTYGTGCFAVLNTGEELVRSKNRLLSTIAYRLDGKTTYALEGSIFVAGAAVQWLRDGIKVIGKAEHSGELAAQADDGQEVYLVPAFVGLGAPHWDPDARGAMFGLTRNTGPAEFARAALESVAFQTRDLLDAMDKDAKGVAASTVLRVDGGMVASDWAMQRLADIIDAPVDRPKILETTALGAAWLAGSKAGVWPDATEFSRKWALDRRFEPVMEVVERKRKVKGWKDAVRRTLSSR</sequence>
<feature type="binding site" evidence="9">
    <location>
        <position position="12"/>
    </location>
    <ligand>
        <name>ATP</name>
        <dbReference type="ChEBI" id="CHEBI:30616"/>
    </ligand>
</feature>
<dbReference type="Pfam" id="PF02782">
    <property type="entry name" value="FGGY_C"/>
    <property type="match status" value="1"/>
</dbReference>
<comment type="similarity">
    <text evidence="2 9 10">Belongs to the FGGY kinase family.</text>
</comment>
<keyword evidence="4 9" id="KW-0547">Nucleotide-binding</keyword>
<feature type="binding site" evidence="9">
    <location>
        <position position="134"/>
    </location>
    <ligand>
        <name>sn-glycerol 3-phosphate</name>
        <dbReference type="ChEBI" id="CHEBI:57597"/>
    </ligand>
</feature>
<comment type="caution">
    <text evidence="9">Lacks conserved residue(s) required for the propagation of feature annotation.</text>
</comment>
<dbReference type="InterPro" id="IPR043129">
    <property type="entry name" value="ATPase_NBD"/>
</dbReference>
<dbReference type="GO" id="GO:0005524">
    <property type="term" value="F:ATP binding"/>
    <property type="evidence" value="ECO:0007669"/>
    <property type="project" value="UniProtKB-UniRule"/>
</dbReference>
<dbReference type="FunFam" id="3.30.420.40:FF:000007">
    <property type="entry name" value="Glycerol kinase"/>
    <property type="match status" value="1"/>
</dbReference>
<dbReference type="Gene3D" id="3.30.420.40">
    <property type="match status" value="2"/>
</dbReference>
<evidence type="ECO:0000259" key="11">
    <source>
        <dbReference type="Pfam" id="PF00370"/>
    </source>
</evidence>
<dbReference type="NCBIfam" id="TIGR01311">
    <property type="entry name" value="glycerol_kin"/>
    <property type="match status" value="1"/>
</dbReference>
<accession>A0A3S0A9G8</accession>
<name>A0A3S0A9G8_9HYPH</name>
<dbReference type="Proteomes" id="UP000278398">
    <property type="component" value="Unassembled WGS sequence"/>
</dbReference>
<feature type="binding site" evidence="9">
    <location>
        <position position="82"/>
    </location>
    <ligand>
        <name>sn-glycerol 3-phosphate</name>
        <dbReference type="ChEBI" id="CHEBI:57597"/>
    </ligand>
</feature>
<dbReference type="Pfam" id="PF00370">
    <property type="entry name" value="FGGY_N"/>
    <property type="match status" value="1"/>
</dbReference>
<dbReference type="RefSeq" id="WP_126699590.1">
    <property type="nucleotide sequence ID" value="NZ_RWKW01000033.1"/>
</dbReference>
<evidence type="ECO:0000256" key="10">
    <source>
        <dbReference type="RuleBase" id="RU003733"/>
    </source>
</evidence>
<evidence type="ECO:0000256" key="2">
    <source>
        <dbReference type="ARBA" id="ARBA00009156"/>
    </source>
</evidence>
<feature type="binding site" evidence="9">
    <location>
        <position position="13"/>
    </location>
    <ligand>
        <name>ATP</name>
        <dbReference type="ChEBI" id="CHEBI:30616"/>
    </ligand>
</feature>
<evidence type="ECO:0000256" key="6">
    <source>
        <dbReference type="ARBA" id="ARBA00022798"/>
    </source>
</evidence>
<protein>
    <recommendedName>
        <fullName evidence="9">Glycerol kinase</fullName>
        <ecNumber evidence="9">2.7.1.30</ecNumber>
    </recommendedName>
    <alternativeName>
        <fullName evidence="9">ATP:glycerol 3-phosphotransferase</fullName>
    </alternativeName>
    <alternativeName>
        <fullName evidence="9">Glycerokinase</fullName>
        <shortName evidence="9">GK</shortName>
    </alternativeName>
</protein>
<dbReference type="InterPro" id="IPR005999">
    <property type="entry name" value="Glycerol_kin"/>
</dbReference>